<dbReference type="EMBL" id="CAUJNA010003297">
    <property type="protein sequence ID" value="CAJ1398372.1"/>
    <property type="molecule type" value="Genomic_DNA"/>
</dbReference>
<dbReference type="PANTHER" id="PTHR43310:SF2">
    <property type="entry name" value="SLC26A_SULP TRANSPORTER DOMAIN-CONTAINING PROTEIN"/>
    <property type="match status" value="1"/>
</dbReference>
<feature type="transmembrane region" description="Helical" evidence="1">
    <location>
        <begin position="389"/>
        <end position="406"/>
    </location>
</feature>
<dbReference type="InterPro" id="IPR052706">
    <property type="entry name" value="Membrane-Transporter-like"/>
</dbReference>
<feature type="transmembrane region" description="Helical" evidence="1">
    <location>
        <begin position="299"/>
        <end position="318"/>
    </location>
</feature>
<feature type="transmembrane region" description="Helical" evidence="1">
    <location>
        <begin position="364"/>
        <end position="382"/>
    </location>
</feature>
<feature type="transmembrane region" description="Helical" evidence="1">
    <location>
        <begin position="101"/>
        <end position="122"/>
    </location>
</feature>
<sequence>MGGSEDGPGNRLLAALCTALPMTLMSLASCVSYAHLMESNKRPISVALLSSSSFFSAGMASWSHNMCSHCPFLMTCPDITFSLFLQAGLSHVHSPARAMLSIHLSGVLLGGVFWLLGFFRIMAALRYLPYPVVAGFLAMIGAAVTKAAFNLLLVGPTTCRLVSIPVAMFFGMTVLILKTRGTRTSVSAPALIMLLLGGFYGTVWLTGKSQADLAQEGWVSPPSGQSEPLEIFTLLYESFLNFRNVESFHGLLTEIWSITPGLETLLLLVVPSIMRALTIIAIESAYADEPYSVDQEMQWLGLATLAGAAVGGVPMNATSAMTDLTKEGVRGDRVAAKRTAQIVSLLHLCMWGSGFPLVDYLPRFLLAGLLMQMGGGMLWDWGWQVTGRVQWSGMVVIWAMVATSLLSDTFKGVLLGVVLALISLIMRFSKLEVLKYHVSGVHFRSGQLYSQTQRAVLKKYGDTTEIVGLTGFVFEGVAISLAVYLKQTLRTATELERLIVDCASCQGINDSAMSHLAKVAQDCQEKHIQLIFCSLSPFDEALVRSWALDAHGCRIMGSITEALSTAERETLKEVEPVKPTQRQSDEKVMMRALAKWLGEATAQELRGHGFFHEVGMNQEISTQDLVMEKLFIAIPGFSDVQMEVQTGTQNRPAMLLRTCSGAVCPAEALIGSHCRGNWVAAGRSVGLLIHDVKLLKEQPKVLAALQSAALHQQLLQSDQLSAMYTLSKGGGWRGVTLDATTNLRTSRALGDFGPRRRKSYSKRASFLRASSGQQDPLSQLELDTGVSSKSLRERHASSDADIAVAAVLDFQRFNSISGTPSLDLDMEAAQEAESTNVMLNRYSVSANLNQLRSVGTLGDLDFESEFADLDSPEKKEAIIEIGDAPK</sequence>
<evidence type="ECO:0008006" key="4">
    <source>
        <dbReference type="Google" id="ProtNLM"/>
    </source>
</evidence>
<dbReference type="PANTHER" id="PTHR43310">
    <property type="entry name" value="SULFATE TRANSPORTER YBAR-RELATED"/>
    <property type="match status" value="1"/>
</dbReference>
<feature type="transmembrane region" description="Helical" evidence="1">
    <location>
        <begin position="265"/>
        <end position="287"/>
    </location>
</feature>
<feature type="transmembrane region" description="Helical" evidence="1">
    <location>
        <begin position="186"/>
        <end position="205"/>
    </location>
</feature>
<dbReference type="Proteomes" id="UP001178507">
    <property type="component" value="Unassembled WGS sequence"/>
</dbReference>
<evidence type="ECO:0000313" key="3">
    <source>
        <dbReference type="Proteomes" id="UP001178507"/>
    </source>
</evidence>
<dbReference type="SUPFAM" id="SSF52091">
    <property type="entry name" value="SpoIIaa-like"/>
    <property type="match status" value="1"/>
</dbReference>
<feature type="transmembrane region" description="Helical" evidence="1">
    <location>
        <begin position="128"/>
        <end position="149"/>
    </location>
</feature>
<keyword evidence="3" id="KW-1185">Reference proteome</keyword>
<proteinExistence type="predicted"/>
<evidence type="ECO:0000313" key="2">
    <source>
        <dbReference type="EMBL" id="CAJ1398372.1"/>
    </source>
</evidence>
<gene>
    <name evidence="2" type="ORF">EVOR1521_LOCUS22181</name>
</gene>
<keyword evidence="1" id="KW-0472">Membrane</keyword>
<evidence type="ECO:0000256" key="1">
    <source>
        <dbReference type="SAM" id="Phobius"/>
    </source>
</evidence>
<accession>A0AA36J2E5</accession>
<protein>
    <recommendedName>
        <fullName evidence="4">STAS domain-containing protein</fullName>
    </recommendedName>
</protein>
<dbReference type="InterPro" id="IPR036513">
    <property type="entry name" value="STAS_dom_sf"/>
</dbReference>
<organism evidence="2 3">
    <name type="scientific">Effrenium voratum</name>
    <dbReference type="NCBI Taxonomy" id="2562239"/>
    <lineage>
        <taxon>Eukaryota</taxon>
        <taxon>Sar</taxon>
        <taxon>Alveolata</taxon>
        <taxon>Dinophyceae</taxon>
        <taxon>Suessiales</taxon>
        <taxon>Symbiodiniaceae</taxon>
        <taxon>Effrenium</taxon>
    </lineage>
</organism>
<comment type="caution">
    <text evidence="2">The sequence shown here is derived from an EMBL/GenBank/DDBJ whole genome shotgun (WGS) entry which is preliminary data.</text>
</comment>
<feature type="transmembrane region" description="Helical" evidence="1">
    <location>
        <begin position="161"/>
        <end position="180"/>
    </location>
</feature>
<feature type="transmembrane region" description="Helical" evidence="1">
    <location>
        <begin position="46"/>
        <end position="65"/>
    </location>
</feature>
<keyword evidence="1" id="KW-1133">Transmembrane helix</keyword>
<feature type="transmembrane region" description="Helical" evidence="1">
    <location>
        <begin position="12"/>
        <end position="34"/>
    </location>
</feature>
<name>A0AA36J2E5_9DINO</name>
<dbReference type="AlphaFoldDB" id="A0AA36J2E5"/>
<dbReference type="Gene3D" id="3.30.750.24">
    <property type="entry name" value="STAS domain"/>
    <property type="match status" value="1"/>
</dbReference>
<keyword evidence="1" id="KW-0812">Transmembrane</keyword>
<reference evidence="2" key="1">
    <citation type="submission" date="2023-08" db="EMBL/GenBank/DDBJ databases">
        <authorList>
            <person name="Chen Y."/>
            <person name="Shah S."/>
            <person name="Dougan E. K."/>
            <person name="Thang M."/>
            <person name="Chan C."/>
        </authorList>
    </citation>
    <scope>NUCLEOTIDE SEQUENCE</scope>
</reference>